<evidence type="ECO:0000313" key="11">
    <source>
        <dbReference type="EMBL" id="JAV47526.1"/>
    </source>
</evidence>
<evidence type="ECO:0000256" key="10">
    <source>
        <dbReference type="SAM" id="SignalP"/>
    </source>
</evidence>
<dbReference type="GO" id="GO:0019731">
    <property type="term" value="P:antibacterial humoral response"/>
    <property type="evidence" value="ECO:0007669"/>
    <property type="project" value="InterPro"/>
</dbReference>
<dbReference type="PANTHER" id="PTHR38329">
    <property type="entry name" value="CECROPIN-A1-RELATED"/>
    <property type="match status" value="1"/>
</dbReference>
<evidence type="ECO:0000256" key="6">
    <source>
        <dbReference type="ARBA" id="ARBA00022729"/>
    </source>
</evidence>
<keyword evidence="3" id="KW-0964">Secreted</keyword>
<evidence type="ECO:0000256" key="4">
    <source>
        <dbReference type="ARBA" id="ARBA00022529"/>
    </source>
</evidence>
<dbReference type="InterPro" id="IPR000875">
    <property type="entry name" value="CecC-like"/>
</dbReference>
<accession>A0A1W7R8R0</accession>
<dbReference type="InterPro" id="IPR020400">
    <property type="entry name" value="CecC/Srx/CECD"/>
</dbReference>
<name>A0A1W7R8R0_AEDAL</name>
<dbReference type="EMBL" id="GEHC01000119">
    <property type="protein sequence ID" value="JAV47526.1"/>
    <property type="molecule type" value="Transcribed_RNA"/>
</dbReference>
<dbReference type="PANTHER" id="PTHR38329:SF1">
    <property type="entry name" value="CECROPIN-A1-RELATED"/>
    <property type="match status" value="1"/>
</dbReference>
<feature type="chain" id="PRO_5013026665" evidence="10">
    <location>
        <begin position="25"/>
        <end position="68"/>
    </location>
</feature>
<dbReference type="GO" id="GO:0005615">
    <property type="term" value="C:extracellular space"/>
    <property type="evidence" value="ECO:0007669"/>
    <property type="project" value="TreeGrafter"/>
</dbReference>
<dbReference type="GO" id="GO:0045087">
    <property type="term" value="P:innate immune response"/>
    <property type="evidence" value="ECO:0007669"/>
    <property type="project" value="UniProtKB-KW"/>
</dbReference>
<feature type="signal peptide" evidence="10">
    <location>
        <begin position="1"/>
        <end position="24"/>
    </location>
</feature>
<sequence length="68" mass="7685">MNFKKLFIFLVFAVLLLTAHQTEAGKLKKLGKKIEKVGKNVAHAVDKVIPTVLGLQKIRENEKENNKN</sequence>
<comment type="subcellular location">
    <subcellularLocation>
        <location evidence="1 9">Secreted</location>
    </subcellularLocation>
</comment>
<evidence type="ECO:0000256" key="5">
    <source>
        <dbReference type="ARBA" id="ARBA00022588"/>
    </source>
</evidence>
<evidence type="ECO:0000256" key="2">
    <source>
        <dbReference type="ARBA" id="ARBA00010680"/>
    </source>
</evidence>
<comment type="similarity">
    <text evidence="2 9">Belongs to the cecropin family.</text>
</comment>
<keyword evidence="5 9" id="KW-0399">Innate immunity</keyword>
<protein>
    <submittedName>
        <fullName evidence="11">Putative cecropin-a</fullName>
    </submittedName>
</protein>
<keyword evidence="6 10" id="KW-0732">Signal</keyword>
<dbReference type="GO" id="GO:0050830">
    <property type="term" value="P:defense response to Gram-positive bacterium"/>
    <property type="evidence" value="ECO:0007669"/>
    <property type="project" value="UniProtKB-ARBA"/>
</dbReference>
<keyword evidence="8 9" id="KW-0044">Antibiotic</keyword>
<evidence type="ECO:0000256" key="3">
    <source>
        <dbReference type="ARBA" id="ARBA00022525"/>
    </source>
</evidence>
<keyword evidence="4 9" id="KW-0929">Antimicrobial</keyword>
<organism evidence="11">
    <name type="scientific">Aedes albopictus</name>
    <name type="common">Asian tiger mosquito</name>
    <name type="synonym">Stegomyia albopicta</name>
    <dbReference type="NCBI Taxonomy" id="7160"/>
    <lineage>
        <taxon>Eukaryota</taxon>
        <taxon>Metazoa</taxon>
        <taxon>Ecdysozoa</taxon>
        <taxon>Arthropoda</taxon>
        <taxon>Hexapoda</taxon>
        <taxon>Insecta</taxon>
        <taxon>Pterygota</taxon>
        <taxon>Neoptera</taxon>
        <taxon>Endopterygota</taxon>
        <taxon>Diptera</taxon>
        <taxon>Nematocera</taxon>
        <taxon>Culicoidea</taxon>
        <taxon>Culicidae</taxon>
        <taxon>Culicinae</taxon>
        <taxon>Aedini</taxon>
        <taxon>Aedes</taxon>
        <taxon>Stegomyia</taxon>
    </lineage>
</organism>
<evidence type="ECO:0000256" key="7">
    <source>
        <dbReference type="ARBA" id="ARBA00022859"/>
    </source>
</evidence>
<reference evidence="11" key="1">
    <citation type="submission" date="2016-03" db="EMBL/GenBank/DDBJ databases">
        <title>RNAseq analyses of the sensorial organs of adult female Aedes albopictus.</title>
        <authorList>
            <person name="Fabrizio L."/>
            <person name="Ribeiro J.M."/>
            <person name="Arca B."/>
        </authorList>
    </citation>
    <scope>NUCLEOTIDE SEQUENCE</scope>
</reference>
<dbReference type="AlphaFoldDB" id="A0A1W7R8R0"/>
<dbReference type="GO" id="GO:0050829">
    <property type="term" value="P:defense response to Gram-negative bacterium"/>
    <property type="evidence" value="ECO:0007669"/>
    <property type="project" value="TreeGrafter"/>
</dbReference>
<evidence type="ECO:0000256" key="8">
    <source>
        <dbReference type="ARBA" id="ARBA00023022"/>
    </source>
</evidence>
<proteinExistence type="inferred from homology"/>
<dbReference type="Pfam" id="PF00272">
    <property type="entry name" value="Cecropin"/>
    <property type="match status" value="1"/>
</dbReference>
<evidence type="ECO:0000256" key="9">
    <source>
        <dbReference type="RuleBase" id="RU003948"/>
    </source>
</evidence>
<keyword evidence="7 9" id="KW-0391">Immunity</keyword>
<evidence type="ECO:0000256" key="1">
    <source>
        <dbReference type="ARBA" id="ARBA00004613"/>
    </source>
</evidence>